<gene>
    <name evidence="3" type="ORF">KU74_11165</name>
</gene>
<dbReference type="InterPro" id="IPR050680">
    <property type="entry name" value="YpeA/RimI_acetyltransf"/>
</dbReference>
<dbReference type="EMBL" id="JQOD01000002">
    <property type="protein sequence ID" value="KGA34032.1"/>
    <property type="molecule type" value="Genomic_DNA"/>
</dbReference>
<dbReference type="Gene3D" id="3.40.630.30">
    <property type="match status" value="1"/>
</dbReference>
<dbReference type="Pfam" id="PF00583">
    <property type="entry name" value="Acetyltransf_1"/>
    <property type="match status" value="1"/>
</dbReference>
<name>A0A0M2F085_9GAMM</name>
<proteinExistence type="predicted"/>
<protein>
    <submittedName>
        <fullName evidence="3">Acetyltransferase</fullName>
    </submittedName>
</protein>
<dbReference type="GO" id="GO:0016747">
    <property type="term" value="F:acyltransferase activity, transferring groups other than amino-acyl groups"/>
    <property type="evidence" value="ECO:0007669"/>
    <property type="project" value="InterPro"/>
</dbReference>
<comment type="caution">
    <text evidence="3">The sequence shown here is derived from an EMBL/GenBank/DDBJ whole genome shotgun (WGS) entry which is preliminary data.</text>
</comment>
<dbReference type="PANTHER" id="PTHR43420:SF44">
    <property type="entry name" value="ACETYLTRANSFERASE YPEA"/>
    <property type="match status" value="1"/>
</dbReference>
<dbReference type="InterPro" id="IPR000182">
    <property type="entry name" value="GNAT_dom"/>
</dbReference>
<dbReference type="PANTHER" id="PTHR43420">
    <property type="entry name" value="ACETYLTRANSFERASE"/>
    <property type="match status" value="1"/>
</dbReference>
<keyword evidence="1 3" id="KW-0808">Transferase</keyword>
<evidence type="ECO:0000313" key="3">
    <source>
        <dbReference type="EMBL" id="KGA34032.1"/>
    </source>
</evidence>
<dbReference type="Proteomes" id="UP000029435">
    <property type="component" value="Unassembled WGS sequence"/>
</dbReference>
<dbReference type="RefSeq" id="WP_010275024.1">
    <property type="nucleotide sequence ID" value="NZ_CP047495.1"/>
</dbReference>
<evidence type="ECO:0000256" key="1">
    <source>
        <dbReference type="ARBA" id="ARBA00022679"/>
    </source>
</evidence>
<dbReference type="SUPFAM" id="SSF55729">
    <property type="entry name" value="Acyl-CoA N-acyltransferases (Nat)"/>
    <property type="match status" value="1"/>
</dbReference>
<evidence type="ECO:0000313" key="4">
    <source>
        <dbReference type="Proteomes" id="UP000029435"/>
    </source>
</evidence>
<dbReference type="GeneID" id="57244454"/>
<reference evidence="3 4" key="1">
    <citation type="submission" date="2014-08" db="EMBL/GenBank/DDBJ databases">
        <title>Genome sequences of NCPPB Pectobacterium isolates.</title>
        <authorList>
            <person name="Glover R.H."/>
            <person name="Sapp M."/>
            <person name="Elphinstone J."/>
        </authorList>
    </citation>
    <scope>NUCLEOTIDE SEQUENCE [LARGE SCALE GENOMIC DNA]</scope>
    <source>
        <strain evidence="3 4">LMG 21372</strain>
    </source>
</reference>
<evidence type="ECO:0000256" key="2">
    <source>
        <dbReference type="ARBA" id="ARBA00023315"/>
    </source>
</evidence>
<dbReference type="PROSITE" id="PS51186">
    <property type="entry name" value="GNAT"/>
    <property type="match status" value="1"/>
</dbReference>
<dbReference type="AlphaFoldDB" id="A0A0M2F085"/>
<accession>A0A0M2F085</accession>
<dbReference type="STRING" id="180957.B5S52_11290"/>
<sequence>MVKLTDMAEGDYPEYRQFFILEYAQDLQESRGYDAEKARAIATQSIDIALPQGVHTRANKLWCIHSSDDAGVIIGYLWVVLKEHAAWVSDFCLLPAWRGRGFGKASLAAMDVALTALGIGEIGLRVAAHNPVAKMLYEKNGFQITGFNMHKNLEPNPHQTAINPMK</sequence>
<keyword evidence="2" id="KW-0012">Acyltransferase</keyword>
<dbReference type="InterPro" id="IPR016181">
    <property type="entry name" value="Acyl_CoA_acyltransferase"/>
</dbReference>
<dbReference type="OrthoDB" id="1858440at2"/>
<organism evidence="3 4">
    <name type="scientific">Pectobacterium brasiliense</name>
    <dbReference type="NCBI Taxonomy" id="180957"/>
    <lineage>
        <taxon>Bacteria</taxon>
        <taxon>Pseudomonadati</taxon>
        <taxon>Pseudomonadota</taxon>
        <taxon>Gammaproteobacteria</taxon>
        <taxon>Enterobacterales</taxon>
        <taxon>Pectobacteriaceae</taxon>
        <taxon>Pectobacterium</taxon>
    </lineage>
</organism>
<dbReference type="CDD" id="cd04301">
    <property type="entry name" value="NAT_SF"/>
    <property type="match status" value="1"/>
</dbReference>